<dbReference type="EMBL" id="QGKV02002055">
    <property type="protein sequence ID" value="KAF3496915.1"/>
    <property type="molecule type" value="Genomic_DNA"/>
</dbReference>
<feature type="compositionally biased region" description="Polar residues" evidence="1">
    <location>
        <begin position="48"/>
        <end position="61"/>
    </location>
</feature>
<reference evidence="2 3" key="1">
    <citation type="journal article" date="2020" name="BMC Genomics">
        <title>Intraspecific diversification of the crop wild relative Brassica cretica Lam. using demographic model selection.</title>
        <authorList>
            <person name="Kioukis A."/>
            <person name="Michalopoulou V.A."/>
            <person name="Briers L."/>
            <person name="Pirintsos S."/>
            <person name="Studholme D.J."/>
            <person name="Pavlidis P."/>
            <person name="Sarris P.F."/>
        </authorList>
    </citation>
    <scope>NUCLEOTIDE SEQUENCE [LARGE SCALE GENOMIC DNA]</scope>
    <source>
        <strain evidence="3">cv. PFS-1207/04</strain>
    </source>
</reference>
<organism evidence="2 3">
    <name type="scientific">Brassica cretica</name>
    <name type="common">Mustard</name>
    <dbReference type="NCBI Taxonomy" id="69181"/>
    <lineage>
        <taxon>Eukaryota</taxon>
        <taxon>Viridiplantae</taxon>
        <taxon>Streptophyta</taxon>
        <taxon>Embryophyta</taxon>
        <taxon>Tracheophyta</taxon>
        <taxon>Spermatophyta</taxon>
        <taxon>Magnoliopsida</taxon>
        <taxon>eudicotyledons</taxon>
        <taxon>Gunneridae</taxon>
        <taxon>Pentapetalae</taxon>
        <taxon>rosids</taxon>
        <taxon>malvids</taxon>
        <taxon>Brassicales</taxon>
        <taxon>Brassicaceae</taxon>
        <taxon>Brassiceae</taxon>
        <taxon>Brassica</taxon>
    </lineage>
</organism>
<comment type="caution">
    <text evidence="2">The sequence shown here is derived from an EMBL/GenBank/DDBJ whole genome shotgun (WGS) entry which is preliminary data.</text>
</comment>
<proteinExistence type="predicted"/>
<keyword evidence="3" id="KW-1185">Reference proteome</keyword>
<dbReference type="Proteomes" id="UP000266723">
    <property type="component" value="Unassembled WGS sequence"/>
</dbReference>
<name>A0ABQ7AH33_BRACR</name>
<evidence type="ECO:0000313" key="3">
    <source>
        <dbReference type="Proteomes" id="UP000266723"/>
    </source>
</evidence>
<feature type="region of interest" description="Disordered" evidence="1">
    <location>
        <begin position="1"/>
        <end position="72"/>
    </location>
</feature>
<protein>
    <submittedName>
        <fullName evidence="2">Uncharacterized protein</fullName>
    </submittedName>
</protein>
<sequence>MFITASAQGVPDPSSNDPSLFNLNSQTRRSQTARDPISTLDISRSRYKQGQQAIRSCSAHGSSLHGGPFNPT</sequence>
<evidence type="ECO:0000313" key="2">
    <source>
        <dbReference type="EMBL" id="KAF3496915.1"/>
    </source>
</evidence>
<accession>A0ABQ7AH33</accession>
<feature type="compositionally biased region" description="Polar residues" evidence="1">
    <location>
        <begin position="13"/>
        <end position="30"/>
    </location>
</feature>
<gene>
    <name evidence="2" type="ORF">DY000_02052773</name>
</gene>
<evidence type="ECO:0000256" key="1">
    <source>
        <dbReference type="SAM" id="MobiDB-lite"/>
    </source>
</evidence>